<evidence type="ECO:0000256" key="5">
    <source>
        <dbReference type="ARBA" id="ARBA00022801"/>
    </source>
</evidence>
<dbReference type="GO" id="GO:0005737">
    <property type="term" value="C:cytoplasm"/>
    <property type="evidence" value="ECO:0007669"/>
    <property type="project" value="UniProtKB-SubCell"/>
</dbReference>
<accession>A0A7J2THU0</accession>
<comment type="function">
    <text evidence="6">Part of ribonuclease P, a protein complex that generates mature tRNA molecules by cleaving their 5'-ends.</text>
</comment>
<dbReference type="GO" id="GO:0030677">
    <property type="term" value="C:ribonuclease P complex"/>
    <property type="evidence" value="ECO:0007669"/>
    <property type="project" value="UniProtKB-UniRule"/>
</dbReference>
<comment type="similarity">
    <text evidence="6">Belongs to the eukaryotic/archaeal RNase P protein component 1 family.</text>
</comment>
<gene>
    <name evidence="6" type="primary">rnp1</name>
    <name evidence="7" type="ORF">ENP88_01235</name>
</gene>
<dbReference type="InterPro" id="IPR023538">
    <property type="entry name" value="RNP1"/>
</dbReference>
<dbReference type="SMART" id="SM00538">
    <property type="entry name" value="POP4"/>
    <property type="match status" value="1"/>
</dbReference>
<dbReference type="EMBL" id="DSLA01000020">
    <property type="protein sequence ID" value="HEH34786.1"/>
    <property type="molecule type" value="Genomic_DNA"/>
</dbReference>
<dbReference type="Gene3D" id="2.30.30.210">
    <property type="entry name" value="Ribonuclease P/MRP, subunit p29"/>
    <property type="match status" value="1"/>
</dbReference>
<evidence type="ECO:0000256" key="4">
    <source>
        <dbReference type="ARBA" id="ARBA00022759"/>
    </source>
</evidence>
<dbReference type="Pfam" id="PF01868">
    <property type="entry name" value="RNase_P-MRP_p29"/>
    <property type="match status" value="1"/>
</dbReference>
<dbReference type="InterPro" id="IPR002730">
    <property type="entry name" value="Rpp29/RNP1"/>
</dbReference>
<protein>
    <recommendedName>
        <fullName evidence="6">Ribonuclease P protein component 1</fullName>
        <shortName evidence="6">RNase P component 1</shortName>
        <ecNumber evidence="6">3.1.26.5</ecNumber>
    </recommendedName>
    <alternativeName>
        <fullName evidence="6">Rpp29</fullName>
    </alternativeName>
</protein>
<organism evidence="7">
    <name type="scientific">Archaeoglobus fulgidus</name>
    <dbReference type="NCBI Taxonomy" id="2234"/>
    <lineage>
        <taxon>Archaea</taxon>
        <taxon>Methanobacteriati</taxon>
        <taxon>Methanobacteriota</taxon>
        <taxon>Archaeoglobi</taxon>
        <taxon>Archaeoglobales</taxon>
        <taxon>Archaeoglobaceae</taxon>
        <taxon>Archaeoglobus</taxon>
    </lineage>
</organism>
<dbReference type="SUPFAM" id="SSF101744">
    <property type="entry name" value="Rof/RNase P subunit-like"/>
    <property type="match status" value="1"/>
</dbReference>
<keyword evidence="1 6" id="KW-0963">Cytoplasm</keyword>
<evidence type="ECO:0000256" key="6">
    <source>
        <dbReference type="HAMAP-Rule" id="MF_00754"/>
    </source>
</evidence>
<sequence>MRKKMAELIARDWIGLNVEVVDSPNRCEIGLKGEVYDETEKTFRIMTEKGLKVVAKKGRSFRVEYEGKKMRISGDLLAFRPEDRIMKGLIMIKRSKGVVR</sequence>
<name>A0A7J2THU0_ARCFL</name>
<comment type="subcellular location">
    <subcellularLocation>
        <location evidence="6">Cytoplasm</location>
    </subcellularLocation>
</comment>
<dbReference type="GO" id="GO:0001682">
    <property type="term" value="P:tRNA 5'-leader removal"/>
    <property type="evidence" value="ECO:0007669"/>
    <property type="project" value="UniProtKB-UniRule"/>
</dbReference>
<comment type="caution">
    <text evidence="7">The sequence shown here is derived from an EMBL/GenBank/DDBJ whole genome shotgun (WGS) entry which is preliminary data.</text>
</comment>
<dbReference type="InterPro" id="IPR036980">
    <property type="entry name" value="RNase_P/MRP_Rpp29_sf"/>
</dbReference>
<dbReference type="InterPro" id="IPR023534">
    <property type="entry name" value="Rof/RNase_P-like"/>
</dbReference>
<evidence type="ECO:0000256" key="2">
    <source>
        <dbReference type="ARBA" id="ARBA00022694"/>
    </source>
</evidence>
<keyword evidence="3 6" id="KW-0540">Nuclease</keyword>
<dbReference type="GO" id="GO:0004526">
    <property type="term" value="F:ribonuclease P activity"/>
    <property type="evidence" value="ECO:0007669"/>
    <property type="project" value="UniProtKB-UniRule"/>
</dbReference>
<comment type="catalytic activity">
    <reaction evidence="6">
        <text>Endonucleolytic cleavage of RNA, removing 5'-extranucleotides from tRNA precursor.</text>
        <dbReference type="EC" id="3.1.26.5"/>
    </reaction>
</comment>
<reference evidence="7" key="1">
    <citation type="journal article" date="2020" name="mSystems">
        <title>Genome- and Community-Level Interaction Insights into Carbon Utilization and Element Cycling Functions of Hydrothermarchaeota in Hydrothermal Sediment.</title>
        <authorList>
            <person name="Zhou Z."/>
            <person name="Liu Y."/>
            <person name="Xu W."/>
            <person name="Pan J."/>
            <person name="Luo Z.H."/>
            <person name="Li M."/>
        </authorList>
    </citation>
    <scope>NUCLEOTIDE SEQUENCE [LARGE SCALE GENOMIC DNA]</scope>
    <source>
        <strain evidence="7">SpSt-26</strain>
    </source>
</reference>
<keyword evidence="5 6" id="KW-0378">Hydrolase</keyword>
<evidence type="ECO:0000256" key="3">
    <source>
        <dbReference type="ARBA" id="ARBA00022722"/>
    </source>
</evidence>
<dbReference type="GO" id="GO:0003723">
    <property type="term" value="F:RNA binding"/>
    <property type="evidence" value="ECO:0007669"/>
    <property type="project" value="InterPro"/>
</dbReference>
<dbReference type="AlphaFoldDB" id="A0A7J2THU0"/>
<comment type="subunit">
    <text evidence="6">Consists of a catalytic RNA component and at least 4-5 protein subunits.</text>
</comment>
<proteinExistence type="inferred from homology"/>
<keyword evidence="4 6" id="KW-0255">Endonuclease</keyword>
<dbReference type="HAMAP" id="MF_00754">
    <property type="entry name" value="RNase_P_1"/>
    <property type="match status" value="1"/>
</dbReference>
<dbReference type="EC" id="3.1.26.5" evidence="6"/>
<keyword evidence="2 6" id="KW-0819">tRNA processing</keyword>
<evidence type="ECO:0000256" key="1">
    <source>
        <dbReference type="ARBA" id="ARBA00022490"/>
    </source>
</evidence>
<evidence type="ECO:0000313" key="7">
    <source>
        <dbReference type="EMBL" id="HEH34786.1"/>
    </source>
</evidence>